<dbReference type="InterPro" id="IPR001041">
    <property type="entry name" value="2Fe-2S_ferredoxin-type"/>
</dbReference>
<dbReference type="Pfam" id="PF00941">
    <property type="entry name" value="FAD_binding_5"/>
    <property type="match status" value="1"/>
</dbReference>
<dbReference type="GO" id="GO:0004854">
    <property type="term" value="F:xanthine dehydrogenase activity"/>
    <property type="evidence" value="ECO:0007669"/>
    <property type="project" value="InterPro"/>
</dbReference>
<dbReference type="InterPro" id="IPR014307">
    <property type="entry name" value="Xanthine_DH_ssu"/>
</dbReference>
<keyword evidence="4" id="KW-0560">Oxidoreductase</keyword>
<dbReference type="InterPro" id="IPR016167">
    <property type="entry name" value="FAD-bd_PCMH_sub1"/>
</dbReference>
<dbReference type="PANTHER" id="PTHR45444">
    <property type="entry name" value="XANTHINE DEHYDROGENASE"/>
    <property type="match status" value="1"/>
</dbReference>
<dbReference type="InterPro" id="IPR036683">
    <property type="entry name" value="CO_DH_flav_C_dom_sf"/>
</dbReference>
<dbReference type="SUPFAM" id="SSF47741">
    <property type="entry name" value="CO dehydrogenase ISP C-domain like"/>
    <property type="match status" value="1"/>
</dbReference>
<reference evidence="8 9" key="1">
    <citation type="submission" date="2017-10" db="EMBL/GenBank/DDBJ databases">
        <title>Frigbacter circumglobatus gen. nov. sp. nov., isolated from sediment cultured in situ.</title>
        <authorList>
            <person name="Zhao Z."/>
        </authorList>
    </citation>
    <scope>NUCLEOTIDE SEQUENCE [LARGE SCALE GENOMIC DNA]</scope>
    <source>
        <strain evidence="8 9">ZYL</strain>
    </source>
</reference>
<evidence type="ECO:0000259" key="7">
    <source>
        <dbReference type="PROSITE" id="PS51387"/>
    </source>
</evidence>
<evidence type="ECO:0000313" key="8">
    <source>
        <dbReference type="EMBL" id="PHZ85279.1"/>
    </source>
</evidence>
<keyword evidence="3" id="KW-0274">FAD</keyword>
<dbReference type="NCBIfam" id="TIGR02963">
    <property type="entry name" value="xanthine_xdhA"/>
    <property type="match status" value="1"/>
</dbReference>
<gene>
    <name evidence="8" type="primary">xdhA</name>
    <name evidence="8" type="ORF">CRD36_07700</name>
</gene>
<evidence type="ECO:0000256" key="2">
    <source>
        <dbReference type="ARBA" id="ARBA00022723"/>
    </source>
</evidence>
<dbReference type="OrthoDB" id="9792018at2"/>
<evidence type="ECO:0000256" key="5">
    <source>
        <dbReference type="ARBA" id="ARBA00023004"/>
    </source>
</evidence>
<dbReference type="Pfam" id="PF00111">
    <property type="entry name" value="Fer2"/>
    <property type="match status" value="1"/>
</dbReference>
<dbReference type="InterPro" id="IPR036884">
    <property type="entry name" value="2Fe-2S-bd_dom_sf"/>
</dbReference>
<dbReference type="Gene3D" id="3.30.43.10">
    <property type="entry name" value="Uridine Diphospho-n-acetylenolpyruvylglucosamine Reductase, domain 2"/>
    <property type="match status" value="1"/>
</dbReference>
<dbReference type="PROSITE" id="PS51387">
    <property type="entry name" value="FAD_PCMH"/>
    <property type="match status" value="1"/>
</dbReference>
<dbReference type="SUPFAM" id="SSF54292">
    <property type="entry name" value="2Fe-2S ferredoxin-like"/>
    <property type="match status" value="1"/>
</dbReference>
<dbReference type="InterPro" id="IPR036010">
    <property type="entry name" value="2Fe-2S_ferredoxin-like_sf"/>
</dbReference>
<dbReference type="Pfam" id="PF01799">
    <property type="entry name" value="Fer2_2"/>
    <property type="match status" value="1"/>
</dbReference>
<dbReference type="GO" id="GO:0051537">
    <property type="term" value="F:2 iron, 2 sulfur cluster binding"/>
    <property type="evidence" value="ECO:0007669"/>
    <property type="project" value="InterPro"/>
</dbReference>
<dbReference type="PROSITE" id="PS51085">
    <property type="entry name" value="2FE2S_FER_2"/>
    <property type="match status" value="1"/>
</dbReference>
<feature type="domain" description="2Fe-2S ferredoxin-type" evidence="6">
    <location>
        <begin position="4"/>
        <end position="89"/>
    </location>
</feature>
<evidence type="ECO:0000256" key="3">
    <source>
        <dbReference type="ARBA" id="ARBA00022827"/>
    </source>
</evidence>
<organism evidence="8 9">
    <name type="scientific">Paremcibacter congregatus</name>
    <dbReference type="NCBI Taxonomy" id="2043170"/>
    <lineage>
        <taxon>Bacteria</taxon>
        <taxon>Pseudomonadati</taxon>
        <taxon>Pseudomonadota</taxon>
        <taxon>Alphaproteobacteria</taxon>
        <taxon>Emcibacterales</taxon>
        <taxon>Emcibacteraceae</taxon>
        <taxon>Paremcibacter</taxon>
    </lineage>
</organism>
<feature type="domain" description="FAD-binding PCMH-type" evidence="7">
    <location>
        <begin position="198"/>
        <end position="371"/>
    </location>
</feature>
<protein>
    <submittedName>
        <fullName evidence="8">Xanthine dehydrogenase small subunit</fullName>
    </submittedName>
</protein>
<keyword evidence="1" id="KW-0285">Flavoprotein</keyword>
<dbReference type="InterPro" id="IPR012675">
    <property type="entry name" value="Beta-grasp_dom_sf"/>
</dbReference>
<dbReference type="EMBL" id="PDEM01000016">
    <property type="protein sequence ID" value="PHZ85279.1"/>
    <property type="molecule type" value="Genomic_DNA"/>
</dbReference>
<dbReference type="InterPro" id="IPR002888">
    <property type="entry name" value="2Fe-2S-bd"/>
</dbReference>
<dbReference type="PROSITE" id="PS00197">
    <property type="entry name" value="2FE2S_FER_1"/>
    <property type="match status" value="1"/>
</dbReference>
<dbReference type="InParanoid" id="A0A2G4YSG2"/>
<sequence>MTQDSIHFLLGGKRQDITNIDPSTSLLDYLRYDRARTGTKEGCGEGDCGACTVVVGSLKNGKLHFEAVNACILFLPTLDGKLILTVEDLVSPEGRLHPVQQAMADLHGSQCGFCTPGFVMSIYAHLRSGGGQDLDSINNALVGNLCRCTGYGPIIDATRQVLSETLDDHLSALEADWVRELEDMTTADTLALSWTCSHTGAVKKYFAPKTADALAELMATYPDATLLAGGTDVGLWVTKQLRDLPCLIYLGQIVDLKQISESKDLITIGAGVSYAEALPALNPHFPDLGEVIRRIGSTQIRNSGTLGGNIANGSPIGDSSPLLIALDSTLVLQSAKGVRRLPLEEYFIAYGKQDLRAGEFVAAIEVPKLDKDQHFSAFKISKRFDQDISAVCAAFNITLEKGLVSNARIAYGGMAATPARAKLTEKVLVGAPWSEKTIEAAMVALETDFKPIGDMRSSADYRMKVAQNLLLKCYHEQTTPGATTRLVGHNALGGTAHV</sequence>
<dbReference type="Proteomes" id="UP000229730">
    <property type="component" value="Unassembled WGS sequence"/>
</dbReference>
<dbReference type="SUPFAM" id="SSF56176">
    <property type="entry name" value="FAD-binding/transporter-associated domain-like"/>
    <property type="match status" value="1"/>
</dbReference>
<keyword evidence="9" id="KW-1185">Reference proteome</keyword>
<dbReference type="InterPro" id="IPR006058">
    <property type="entry name" value="2Fe2S_fd_BS"/>
</dbReference>
<comment type="caution">
    <text evidence="8">The sequence shown here is derived from an EMBL/GenBank/DDBJ whole genome shotgun (WGS) entry which is preliminary data.</text>
</comment>
<dbReference type="InterPro" id="IPR036318">
    <property type="entry name" value="FAD-bd_PCMH-like_sf"/>
</dbReference>
<dbReference type="Pfam" id="PF03450">
    <property type="entry name" value="CO_deh_flav_C"/>
    <property type="match status" value="1"/>
</dbReference>
<dbReference type="InterPro" id="IPR016208">
    <property type="entry name" value="Ald_Oxase/xanthine_DH-like"/>
</dbReference>
<dbReference type="InterPro" id="IPR016166">
    <property type="entry name" value="FAD-bd_PCMH"/>
</dbReference>
<dbReference type="PIRSF" id="PIRSF036557">
    <property type="entry name" value="XdhA_RC"/>
    <property type="match status" value="1"/>
</dbReference>
<dbReference type="FunCoup" id="A0A2G4YSG2">
    <property type="interactions" value="188"/>
</dbReference>
<evidence type="ECO:0000259" key="6">
    <source>
        <dbReference type="PROSITE" id="PS51085"/>
    </source>
</evidence>
<dbReference type="InterPro" id="IPR016169">
    <property type="entry name" value="FAD-bd_PCMH_sub2"/>
</dbReference>
<evidence type="ECO:0000313" key="9">
    <source>
        <dbReference type="Proteomes" id="UP000229730"/>
    </source>
</evidence>
<dbReference type="CDD" id="cd00207">
    <property type="entry name" value="fer2"/>
    <property type="match status" value="1"/>
</dbReference>
<dbReference type="InterPro" id="IPR005107">
    <property type="entry name" value="CO_DH_flav_C"/>
</dbReference>
<dbReference type="InterPro" id="IPR012175">
    <property type="entry name" value="Xanth_DH_ssu_bac"/>
</dbReference>
<dbReference type="Gene3D" id="1.10.150.120">
    <property type="entry name" value="[2Fe-2S]-binding domain"/>
    <property type="match status" value="1"/>
</dbReference>
<dbReference type="GO" id="GO:0005506">
    <property type="term" value="F:iron ion binding"/>
    <property type="evidence" value="ECO:0007669"/>
    <property type="project" value="InterPro"/>
</dbReference>
<dbReference type="Gene3D" id="3.10.20.30">
    <property type="match status" value="1"/>
</dbReference>
<proteinExistence type="predicted"/>
<dbReference type="GO" id="GO:0071949">
    <property type="term" value="F:FAD binding"/>
    <property type="evidence" value="ECO:0007669"/>
    <property type="project" value="InterPro"/>
</dbReference>
<evidence type="ECO:0000256" key="4">
    <source>
        <dbReference type="ARBA" id="ARBA00023002"/>
    </source>
</evidence>
<dbReference type="AlphaFoldDB" id="A0A2G4YSG2"/>
<dbReference type="SMART" id="SM01092">
    <property type="entry name" value="CO_deh_flav_C"/>
    <property type="match status" value="1"/>
</dbReference>
<dbReference type="PANTHER" id="PTHR45444:SF3">
    <property type="entry name" value="XANTHINE DEHYDROGENASE"/>
    <property type="match status" value="1"/>
</dbReference>
<evidence type="ECO:0000256" key="1">
    <source>
        <dbReference type="ARBA" id="ARBA00022630"/>
    </source>
</evidence>
<dbReference type="InterPro" id="IPR002346">
    <property type="entry name" value="Mopterin_DH_FAD-bd"/>
</dbReference>
<accession>A0A2G4YSG2</accession>
<dbReference type="SUPFAM" id="SSF55447">
    <property type="entry name" value="CO dehydrogenase flavoprotein C-terminal domain-like"/>
    <property type="match status" value="1"/>
</dbReference>
<dbReference type="Gene3D" id="3.30.390.50">
    <property type="entry name" value="CO dehydrogenase flavoprotein, C-terminal domain"/>
    <property type="match status" value="1"/>
</dbReference>
<dbReference type="RefSeq" id="WP_099472168.1">
    <property type="nucleotide sequence ID" value="NZ_CP041025.1"/>
</dbReference>
<name>A0A2G4YSG2_9PROT</name>
<dbReference type="Gene3D" id="3.30.465.10">
    <property type="match status" value="1"/>
</dbReference>
<keyword evidence="2" id="KW-0479">Metal-binding</keyword>
<keyword evidence="5" id="KW-0408">Iron</keyword>